<proteinExistence type="predicted"/>
<name>A0A7I4Y5C9_HAECO</name>
<dbReference type="OMA" id="CYDIGLI"/>
<evidence type="ECO:0000313" key="1">
    <source>
        <dbReference type="Proteomes" id="UP000025227"/>
    </source>
</evidence>
<protein>
    <submittedName>
        <fullName evidence="2">F-box domain-containing protein</fullName>
    </submittedName>
</protein>
<accession>A0A7I4Y5C9</accession>
<dbReference type="OrthoDB" id="5830826at2759"/>
<reference evidence="2" key="1">
    <citation type="submission" date="2020-12" db="UniProtKB">
        <authorList>
            <consortium name="WormBaseParasite"/>
        </authorList>
    </citation>
    <scope>IDENTIFICATION</scope>
    <source>
        <strain evidence="2">MHco3</strain>
    </source>
</reference>
<dbReference type="Proteomes" id="UP000025227">
    <property type="component" value="Unplaced"/>
</dbReference>
<evidence type="ECO:0000313" key="2">
    <source>
        <dbReference type="WBParaSite" id="HCON_00047230-00001"/>
    </source>
</evidence>
<organism evidence="1 2">
    <name type="scientific">Haemonchus contortus</name>
    <name type="common">Barber pole worm</name>
    <dbReference type="NCBI Taxonomy" id="6289"/>
    <lineage>
        <taxon>Eukaryota</taxon>
        <taxon>Metazoa</taxon>
        <taxon>Ecdysozoa</taxon>
        <taxon>Nematoda</taxon>
        <taxon>Chromadorea</taxon>
        <taxon>Rhabditida</taxon>
        <taxon>Rhabditina</taxon>
        <taxon>Rhabditomorpha</taxon>
        <taxon>Strongyloidea</taxon>
        <taxon>Trichostrongylidae</taxon>
        <taxon>Haemonchus</taxon>
    </lineage>
</organism>
<dbReference type="AlphaFoldDB" id="A0A7I4Y5C9"/>
<sequence length="405" mass="46574">MPHHPPIWRCSEGENLPSLPDEIIAHIISNISPTEIITSQWFGINSGFDYIVNEHIKKCKYLNACEDFIWRYLQSELLQGNRIWPSHKNLLVLLMKKCFVYLHELIVPIAMFTEIHSILESTCTSDPATAAMPQLERITVHIGEEWGKLLISHTYDNLKIRPLCAYLSEVNLDVKLSDVEVVTCSGFRSLVRYFLEMTDSNTIWNLTLEDCTSNGQGYYGPSDMNRCRNKVFISYVRILLDLGVAINRLTLLDRRKVSPYMMIMSLNKRRSLYMYPDFKRCRELFVCYDIGLVAPLFAHENDRFLTLRIFEVDESHVLYKSDLLEYLSTAPNLSEIRVVVPSTWAKRVSSCKRGCFTSPDFACFRPDGWCGVQTRLPTTKFALVGSDDESIDGNHENSRTQLPSA</sequence>
<keyword evidence="1" id="KW-1185">Reference proteome</keyword>
<dbReference type="WBParaSite" id="HCON_00047230-00001">
    <property type="protein sequence ID" value="HCON_00047230-00001"/>
    <property type="gene ID" value="HCON_00047230"/>
</dbReference>